<dbReference type="WBParaSite" id="BTMF_0000242501-mRNA-1">
    <property type="protein sequence ID" value="BTMF_0000242501-mRNA-1"/>
    <property type="gene ID" value="BTMF_0000242501"/>
</dbReference>
<accession>A0A0R3Q7X1</accession>
<reference evidence="1" key="1">
    <citation type="submission" date="2017-02" db="UniProtKB">
        <authorList>
            <consortium name="WormBaseParasite"/>
        </authorList>
    </citation>
    <scope>IDENTIFICATION</scope>
</reference>
<name>A0A0R3Q7X1_9BILA</name>
<proteinExistence type="predicted"/>
<protein>
    <submittedName>
        <fullName evidence="1">IS4 family transposase</fullName>
    </submittedName>
</protein>
<organism evidence="1">
    <name type="scientific">Brugia timori</name>
    <dbReference type="NCBI Taxonomy" id="42155"/>
    <lineage>
        <taxon>Eukaryota</taxon>
        <taxon>Metazoa</taxon>
        <taxon>Ecdysozoa</taxon>
        <taxon>Nematoda</taxon>
        <taxon>Chromadorea</taxon>
        <taxon>Rhabditida</taxon>
        <taxon>Spirurina</taxon>
        <taxon>Spiruromorpha</taxon>
        <taxon>Filarioidea</taxon>
        <taxon>Onchocercidae</taxon>
        <taxon>Brugia</taxon>
    </lineage>
</organism>
<dbReference type="AlphaFoldDB" id="A0A0R3Q7X1"/>
<evidence type="ECO:0000313" key="1">
    <source>
        <dbReference type="WBParaSite" id="BTMF_0000242501-mRNA-1"/>
    </source>
</evidence>
<sequence length="53" mass="6178">LLHSQITVTVVNELSKTLRLPESQVHLTNFQQRFATRLKKRNGQPLLRFMCSV</sequence>